<accession>A0ABP8TCM9</accession>
<keyword evidence="9" id="KW-1185">Reference proteome</keyword>
<proteinExistence type="inferred from homology"/>
<gene>
    <name evidence="8" type="ORF">GCM10023195_03430</name>
</gene>
<keyword evidence="4 7" id="KW-1133">Transmembrane helix</keyword>
<feature type="transmembrane region" description="Helical" evidence="7">
    <location>
        <begin position="87"/>
        <end position="108"/>
    </location>
</feature>
<evidence type="ECO:0000313" key="8">
    <source>
        <dbReference type="EMBL" id="GAA4601377.1"/>
    </source>
</evidence>
<dbReference type="EMBL" id="BAABHJ010000001">
    <property type="protein sequence ID" value="GAA4601377.1"/>
    <property type="molecule type" value="Genomic_DNA"/>
</dbReference>
<protein>
    <recommendedName>
        <fullName evidence="10">GPR1/FUN34/yaaH family protein</fullName>
    </recommendedName>
</protein>
<comment type="caution">
    <text evidence="8">The sequence shown here is derived from an EMBL/GenBank/DDBJ whole genome shotgun (WGS) entry which is preliminary data.</text>
</comment>
<keyword evidence="5 7" id="KW-0472">Membrane</keyword>
<dbReference type="PANTHER" id="PTHR31123:SF1">
    <property type="entry name" value="ACCUMULATION OF DYADS PROTEIN 2-RELATED"/>
    <property type="match status" value="1"/>
</dbReference>
<reference evidence="9" key="1">
    <citation type="journal article" date="2019" name="Int. J. Syst. Evol. Microbiol.">
        <title>The Global Catalogue of Microorganisms (GCM) 10K type strain sequencing project: providing services to taxonomists for standard genome sequencing and annotation.</title>
        <authorList>
            <consortium name="The Broad Institute Genomics Platform"/>
            <consortium name="The Broad Institute Genome Sequencing Center for Infectious Disease"/>
            <person name="Wu L."/>
            <person name="Ma J."/>
        </authorList>
    </citation>
    <scope>NUCLEOTIDE SEQUENCE [LARGE SCALE GENOMIC DNA]</scope>
    <source>
        <strain evidence="9">JCM 17938</strain>
    </source>
</reference>
<feature type="transmembrane region" description="Helical" evidence="7">
    <location>
        <begin position="181"/>
        <end position="201"/>
    </location>
</feature>
<keyword evidence="3 7" id="KW-0812">Transmembrane</keyword>
<dbReference type="Pfam" id="PF01184">
    <property type="entry name" value="Gpr1_Fun34_YaaH"/>
    <property type="match status" value="1"/>
</dbReference>
<comment type="subcellular location">
    <subcellularLocation>
        <location evidence="1">Membrane</location>
        <topology evidence="1">Multi-pass membrane protein</topology>
    </subcellularLocation>
</comment>
<evidence type="ECO:0000256" key="2">
    <source>
        <dbReference type="ARBA" id="ARBA00005587"/>
    </source>
</evidence>
<evidence type="ECO:0008006" key="10">
    <source>
        <dbReference type="Google" id="ProtNLM"/>
    </source>
</evidence>
<feature type="transmembrane region" description="Helical" evidence="7">
    <location>
        <begin position="53"/>
        <end position="75"/>
    </location>
</feature>
<sequence length="272" mass="28786">MTESRGQGSYNRPTGAGARGHEVGATPTGGEMETEQQEFSFWQDRSRVFLQPIAAPSILGLFGLATATLMVGAWMARWYGNALSPVILFPFVLTAGGLAQFLAGMWSYRARDGLATAVHGIWGAFWLAFGFMFMLVAAGTFPIILAPRIGVANTPFAFWLIALCLITALCAMAATAENMGLTVMLVLLAVASGFAAAGFVSGASWPVIVAGWLFVASAAAALYIAGAMMMEGSFGRTMMPLGKYSAAANIPGRRMTRPLEYKYGQPGVKIGQ</sequence>
<dbReference type="InterPro" id="IPR000791">
    <property type="entry name" value="Gpr1/Fun34/SatP-like"/>
</dbReference>
<feature type="region of interest" description="Disordered" evidence="6">
    <location>
        <begin position="1"/>
        <end position="36"/>
    </location>
</feature>
<dbReference type="RefSeq" id="WP_345346999.1">
    <property type="nucleotide sequence ID" value="NZ_BAABHJ010000001.1"/>
</dbReference>
<evidence type="ECO:0000256" key="1">
    <source>
        <dbReference type="ARBA" id="ARBA00004141"/>
    </source>
</evidence>
<dbReference type="PANTHER" id="PTHR31123">
    <property type="entry name" value="ACCUMULATION OF DYADS PROTEIN 2-RELATED"/>
    <property type="match status" value="1"/>
</dbReference>
<organism evidence="8 9">
    <name type="scientific">Actinoallomurus liliacearum</name>
    <dbReference type="NCBI Taxonomy" id="1080073"/>
    <lineage>
        <taxon>Bacteria</taxon>
        <taxon>Bacillati</taxon>
        <taxon>Actinomycetota</taxon>
        <taxon>Actinomycetes</taxon>
        <taxon>Streptosporangiales</taxon>
        <taxon>Thermomonosporaceae</taxon>
        <taxon>Actinoallomurus</taxon>
    </lineage>
</organism>
<feature type="compositionally biased region" description="Polar residues" evidence="6">
    <location>
        <begin position="1"/>
        <end position="12"/>
    </location>
</feature>
<evidence type="ECO:0000256" key="3">
    <source>
        <dbReference type="ARBA" id="ARBA00022692"/>
    </source>
</evidence>
<dbReference type="InterPro" id="IPR051633">
    <property type="entry name" value="AceTr"/>
</dbReference>
<dbReference type="Proteomes" id="UP001500212">
    <property type="component" value="Unassembled WGS sequence"/>
</dbReference>
<evidence type="ECO:0000256" key="6">
    <source>
        <dbReference type="SAM" id="MobiDB-lite"/>
    </source>
</evidence>
<evidence type="ECO:0000256" key="7">
    <source>
        <dbReference type="SAM" id="Phobius"/>
    </source>
</evidence>
<evidence type="ECO:0000256" key="4">
    <source>
        <dbReference type="ARBA" id="ARBA00022989"/>
    </source>
</evidence>
<feature type="transmembrane region" description="Helical" evidence="7">
    <location>
        <begin position="120"/>
        <end position="144"/>
    </location>
</feature>
<evidence type="ECO:0000313" key="9">
    <source>
        <dbReference type="Proteomes" id="UP001500212"/>
    </source>
</evidence>
<comment type="similarity">
    <text evidence="2">Belongs to the acetate uptake transporter (AceTr) (TC 2.A.96) family.</text>
</comment>
<feature type="transmembrane region" description="Helical" evidence="7">
    <location>
        <begin position="156"/>
        <end position="174"/>
    </location>
</feature>
<evidence type="ECO:0000256" key="5">
    <source>
        <dbReference type="ARBA" id="ARBA00023136"/>
    </source>
</evidence>
<feature type="transmembrane region" description="Helical" evidence="7">
    <location>
        <begin position="207"/>
        <end position="229"/>
    </location>
</feature>
<name>A0ABP8TCM9_9ACTN</name>